<sequence>MGFYLLFLVILILQMLLVIKQSRHIAQEYLAVKKQLSGNAQVGMGTFRSLRSLKKGRIIILAMENDKVIDFRELSGRTVFSKFRQVEAFINLSMDELLSESTAEQKKAITIAITNFSKQEQQEGIKWT</sequence>
<dbReference type="EMBL" id="JAFREL020000001">
    <property type="protein sequence ID" value="MEO1768462.1"/>
    <property type="molecule type" value="Genomic_DNA"/>
</dbReference>
<dbReference type="InterPro" id="IPR009693">
    <property type="entry name" value="Glucitol_operon_activator"/>
</dbReference>
<reference evidence="1 2" key="2">
    <citation type="submission" date="2024-02" db="EMBL/GenBank/DDBJ databases">
        <title>The Genome Sequence of Enterococcus sp. DIV0159.</title>
        <authorList>
            <person name="Earl A."/>
            <person name="Manson A."/>
            <person name="Gilmore M."/>
            <person name="Sanders J."/>
            <person name="Shea T."/>
            <person name="Howe W."/>
            <person name="Livny J."/>
            <person name="Cuomo C."/>
            <person name="Neafsey D."/>
            <person name="Birren B."/>
        </authorList>
    </citation>
    <scope>NUCLEOTIDE SEQUENCE [LARGE SCALE GENOMIC DNA]</scope>
    <source>
        <strain evidence="1 2">665A</strain>
    </source>
</reference>
<keyword evidence="2" id="KW-1185">Reference proteome</keyword>
<evidence type="ECO:0000313" key="2">
    <source>
        <dbReference type="Proteomes" id="UP000664357"/>
    </source>
</evidence>
<reference evidence="1 2" key="1">
    <citation type="submission" date="2021-03" db="EMBL/GenBank/DDBJ databases">
        <authorList>
            <person name="Gilmore M.S."/>
            <person name="Schwartzman J."/>
            <person name="Van Tyne D."/>
            <person name="Martin M."/>
            <person name="Earl A.M."/>
            <person name="Manson A.L."/>
            <person name="Straub T."/>
            <person name="Salamzade R."/>
            <person name="Saavedra J."/>
            <person name="Lebreton F."/>
            <person name="Prichula J."/>
            <person name="Schaufler K."/>
            <person name="Gaca A."/>
            <person name="Sgardioli B."/>
            <person name="Wagenaar J."/>
            <person name="Strong T."/>
        </authorList>
    </citation>
    <scope>NUCLEOTIDE SEQUENCE [LARGE SCALE GENOMIC DNA]</scope>
    <source>
        <strain evidence="1 2">665A</strain>
    </source>
</reference>
<dbReference type="RefSeq" id="WP_207702822.1">
    <property type="nucleotide sequence ID" value="NZ_JAFREL020000001.1"/>
</dbReference>
<proteinExistence type="predicted"/>
<organism evidence="1 2">
    <name type="scientific">Candidatus Enterococcus ferrettii</name>
    <dbReference type="NCBI Taxonomy" id="2815324"/>
    <lineage>
        <taxon>Bacteria</taxon>
        <taxon>Bacillati</taxon>
        <taxon>Bacillota</taxon>
        <taxon>Bacilli</taxon>
        <taxon>Lactobacillales</taxon>
        <taxon>Enterococcaceae</taxon>
        <taxon>Enterococcus</taxon>
    </lineage>
</organism>
<gene>
    <name evidence="1" type="ORF">JZO67_000373</name>
</gene>
<protein>
    <recommendedName>
        <fullName evidence="3">Glucitol operon activator protein</fullName>
    </recommendedName>
</protein>
<dbReference type="Pfam" id="PF06923">
    <property type="entry name" value="GutM"/>
    <property type="match status" value="1"/>
</dbReference>
<comment type="caution">
    <text evidence="1">The sequence shown here is derived from an EMBL/GenBank/DDBJ whole genome shotgun (WGS) entry which is preliminary data.</text>
</comment>
<name>A0ABV0EKX7_9ENTE</name>
<evidence type="ECO:0008006" key="3">
    <source>
        <dbReference type="Google" id="ProtNLM"/>
    </source>
</evidence>
<dbReference type="Proteomes" id="UP000664357">
    <property type="component" value="Unassembled WGS sequence"/>
</dbReference>
<evidence type="ECO:0000313" key="1">
    <source>
        <dbReference type="EMBL" id="MEO1768462.1"/>
    </source>
</evidence>
<accession>A0ABV0EKX7</accession>